<feature type="signal peptide" evidence="2">
    <location>
        <begin position="1"/>
        <end position="17"/>
    </location>
</feature>
<feature type="chain" id="PRO_5011978378" description="Protein-glutamine gamma-glutamyltransferase-like C-terminal domain-containing protein" evidence="2">
    <location>
        <begin position="18"/>
        <end position="245"/>
    </location>
</feature>
<organism evidence="4 5">
    <name type="scientific">Cellulophaga fucicola</name>
    <dbReference type="NCBI Taxonomy" id="76595"/>
    <lineage>
        <taxon>Bacteria</taxon>
        <taxon>Pseudomonadati</taxon>
        <taxon>Bacteroidota</taxon>
        <taxon>Flavobacteriia</taxon>
        <taxon>Flavobacteriales</taxon>
        <taxon>Flavobacteriaceae</taxon>
        <taxon>Cellulophaga</taxon>
    </lineage>
</organism>
<dbReference type="STRING" id="76595.SAMN05660313_01129"/>
<keyword evidence="1" id="KW-0812">Transmembrane</keyword>
<evidence type="ECO:0000313" key="5">
    <source>
        <dbReference type="Proteomes" id="UP000183257"/>
    </source>
</evidence>
<keyword evidence="2" id="KW-0732">Signal</keyword>
<proteinExistence type="predicted"/>
<dbReference type="Pfam" id="PF13559">
    <property type="entry name" value="DUF4129"/>
    <property type="match status" value="1"/>
</dbReference>
<keyword evidence="1" id="KW-0472">Membrane</keyword>
<reference evidence="5" key="1">
    <citation type="submission" date="2016-11" db="EMBL/GenBank/DDBJ databases">
        <authorList>
            <person name="Varghese N."/>
            <person name="Submissions S."/>
        </authorList>
    </citation>
    <scope>NUCLEOTIDE SEQUENCE [LARGE SCALE GENOMIC DNA]</scope>
    <source>
        <strain evidence="5">DSM 24786</strain>
    </source>
</reference>
<dbReference type="AlphaFoldDB" id="A0A1K1N2V6"/>
<name>A0A1K1N2V6_9FLAO</name>
<evidence type="ECO:0000256" key="1">
    <source>
        <dbReference type="SAM" id="Phobius"/>
    </source>
</evidence>
<feature type="transmembrane region" description="Helical" evidence="1">
    <location>
        <begin position="89"/>
        <end position="117"/>
    </location>
</feature>
<dbReference type="Proteomes" id="UP000183257">
    <property type="component" value="Unassembled WGS sequence"/>
</dbReference>
<dbReference type="OrthoDB" id="5491447at2"/>
<protein>
    <recommendedName>
        <fullName evidence="3">Protein-glutamine gamma-glutamyltransferase-like C-terminal domain-containing protein</fullName>
    </recommendedName>
</protein>
<accession>A0A1K1N2V6</accession>
<keyword evidence="5" id="KW-1185">Reference proteome</keyword>
<sequence>MSKFLFSLFICFTFSLAAYSFQDSTSVQYDDAPLYVKKITKEDLQKYKEDSKYDYTLEKADNSWWENLKTWAYSYLLRFFQWIFGGTKAVGFLAAFLQFIPYILLAFLIFILIMLFLKTNMRGINLAKKNLSNVTLSEEEHIIKNEDIQQLIKNALEDKNYRLAVRYYYLYILKIMSEKELIDWQLQKTNDDYQKELSQSKYATPFVTITRLYDYIWYGDFTIDESKYNKAAEEFIKLQNSITKS</sequence>
<evidence type="ECO:0000259" key="3">
    <source>
        <dbReference type="Pfam" id="PF13559"/>
    </source>
</evidence>
<feature type="domain" description="Protein-glutamine gamma-glutamyltransferase-like C-terminal" evidence="3">
    <location>
        <begin position="169"/>
        <end position="233"/>
    </location>
</feature>
<evidence type="ECO:0000313" key="4">
    <source>
        <dbReference type="EMBL" id="SFW29633.1"/>
    </source>
</evidence>
<dbReference type="RefSeq" id="WP_072302766.1">
    <property type="nucleotide sequence ID" value="NZ_FPIY01000001.1"/>
</dbReference>
<gene>
    <name evidence="4" type="ORF">SAMN05660313_01129</name>
</gene>
<keyword evidence="1" id="KW-1133">Transmembrane helix</keyword>
<dbReference type="InterPro" id="IPR025403">
    <property type="entry name" value="TgpA-like_C"/>
</dbReference>
<dbReference type="EMBL" id="FPIY01000001">
    <property type="protein sequence ID" value="SFW29633.1"/>
    <property type="molecule type" value="Genomic_DNA"/>
</dbReference>
<evidence type="ECO:0000256" key="2">
    <source>
        <dbReference type="SAM" id="SignalP"/>
    </source>
</evidence>